<comment type="caution">
    <text evidence="4">The sequence shown here is derived from an EMBL/GenBank/DDBJ whole genome shotgun (WGS) entry which is preliminary data.</text>
</comment>
<dbReference type="InterPro" id="IPR046867">
    <property type="entry name" value="AldOxase/xan_DH_MoCoBD2"/>
</dbReference>
<evidence type="ECO:0000256" key="2">
    <source>
        <dbReference type="ARBA" id="ARBA00023002"/>
    </source>
</evidence>
<dbReference type="EMBL" id="SOAU01000001">
    <property type="protein sequence ID" value="TDT18178.1"/>
    <property type="molecule type" value="Genomic_DNA"/>
</dbReference>
<dbReference type="InterPro" id="IPR008274">
    <property type="entry name" value="AldOxase/xan_DH_MoCoBD1"/>
</dbReference>
<dbReference type="Pfam" id="PF01315">
    <property type="entry name" value="Ald_Xan_dh_C"/>
    <property type="match status" value="1"/>
</dbReference>
<dbReference type="InterPro" id="IPR037165">
    <property type="entry name" value="AldOxase/xan_DH_Mopterin-bd_sf"/>
</dbReference>
<accession>A0A4V3EJR5</accession>
<dbReference type="Gene3D" id="3.30.365.10">
    <property type="entry name" value="Aldehyde oxidase/xanthine dehydrogenase, molybdopterin binding domain"/>
    <property type="match status" value="4"/>
</dbReference>
<dbReference type="InterPro" id="IPR036856">
    <property type="entry name" value="Ald_Oxase/Xan_DH_a/b_sf"/>
</dbReference>
<dbReference type="Pfam" id="PF02738">
    <property type="entry name" value="MoCoBD_1"/>
    <property type="match status" value="1"/>
</dbReference>
<keyword evidence="2" id="KW-0560">Oxidoreductase</keyword>
<dbReference type="RefSeq" id="WP_166657690.1">
    <property type="nucleotide sequence ID" value="NZ_SOAU01000001.1"/>
</dbReference>
<evidence type="ECO:0000259" key="3">
    <source>
        <dbReference type="SMART" id="SM01008"/>
    </source>
</evidence>
<dbReference type="SMART" id="SM01008">
    <property type="entry name" value="Ald_Xan_dh_C"/>
    <property type="match status" value="1"/>
</dbReference>
<dbReference type="Pfam" id="PF20256">
    <property type="entry name" value="MoCoBD_2"/>
    <property type="match status" value="1"/>
</dbReference>
<keyword evidence="5" id="KW-1185">Reference proteome</keyword>
<dbReference type="GO" id="GO:0016491">
    <property type="term" value="F:oxidoreductase activity"/>
    <property type="evidence" value="ECO:0007669"/>
    <property type="project" value="UniProtKB-KW"/>
</dbReference>
<dbReference type="SUPFAM" id="SSF54665">
    <property type="entry name" value="CO dehydrogenase molybdoprotein N-domain-like"/>
    <property type="match status" value="1"/>
</dbReference>
<evidence type="ECO:0000313" key="4">
    <source>
        <dbReference type="EMBL" id="TDT18178.1"/>
    </source>
</evidence>
<dbReference type="Gene3D" id="3.90.1170.50">
    <property type="entry name" value="Aldehyde oxidase/xanthine dehydrogenase, a/b hammerhead"/>
    <property type="match status" value="1"/>
</dbReference>
<dbReference type="GO" id="GO:0005506">
    <property type="term" value="F:iron ion binding"/>
    <property type="evidence" value="ECO:0007669"/>
    <property type="project" value="InterPro"/>
</dbReference>
<organism evidence="4 5">
    <name type="scientific">Ilumatobacter fluminis</name>
    <dbReference type="NCBI Taxonomy" id="467091"/>
    <lineage>
        <taxon>Bacteria</taxon>
        <taxon>Bacillati</taxon>
        <taxon>Actinomycetota</taxon>
        <taxon>Acidimicrobiia</taxon>
        <taxon>Acidimicrobiales</taxon>
        <taxon>Ilumatobacteraceae</taxon>
        <taxon>Ilumatobacter</taxon>
    </lineage>
</organism>
<feature type="domain" description="Aldehyde oxidase/xanthine dehydrogenase a/b hammerhead" evidence="3">
    <location>
        <begin position="31"/>
        <end position="143"/>
    </location>
</feature>
<evidence type="ECO:0000256" key="1">
    <source>
        <dbReference type="ARBA" id="ARBA00022505"/>
    </source>
</evidence>
<dbReference type="SUPFAM" id="SSF56003">
    <property type="entry name" value="Molybdenum cofactor-binding domain"/>
    <property type="match status" value="1"/>
</dbReference>
<dbReference type="AlphaFoldDB" id="A0A4V3EJR5"/>
<dbReference type="InterPro" id="IPR000674">
    <property type="entry name" value="Ald_Oxase/Xan_DH_a/b"/>
</dbReference>
<evidence type="ECO:0000313" key="5">
    <source>
        <dbReference type="Proteomes" id="UP000294558"/>
    </source>
</evidence>
<sequence length="752" mass="79461">MKAAELDPWHDRDLSLVGDRTIRTEAVDKVRGRAMFTADVRRPRQAYGEFVRSPHPHARVVDVDADAALGIDGVLAVFVGDRCHRPGEPSTQASFPNWYGESAPFFADTARFCGDEVALVVAVDRATARRAMSAVTIEWEPLPHVIDPVAAIDDGAPIVHADRPDNLAEEPDQYERGDVDGAIAGAAHVVRRTYVTPTQVHNALESHGAVAEWNGDGVVVWTSTQGVNDVREILADAVEIPYNRVRVVAEHVGGGFGAKQVPWKPTVAAVVAARHLDRPVMVMNDRRAENLAAGKRNATVQTVTVAADTDGRIVAIDADIVTDHGAYSTSGEASAVDGSYQYLYDCASVRTRTRRAHTNTGPAVAFRAPGFVEAAFALESAVDELAAAAGHDPVEFRRRNVARVDQVDDLPWSSPDALIAAIDRLSSIESLPPTDDGRVCASAIAVCDWMAATAMPPGTAWAEFNADGSVHIATSAQDIGTGTRTMLAMVAAEELGIPVDKIRVTVGDTAEGPPAPTSAGSTTTPTMAPAVRAAAAELKARLFAHVAQHLRTAADQLEIDDDRIVAASGEDLGVADLLEAISPETLRSSGERVEQATDVSPRAQAAALADVAVDPSTGQVSVRRLVVAPDCGRIIDRRLVDSQVIGGATQGIGFALTEQQPFDPELGVRPHAGLESYLVPTIGDVPEIVHEALDIADLAANPLGVKGIGELPLIPVPAAIANAVARATGHRFTELPLDRASILAATVTEECL</sequence>
<proteinExistence type="predicted"/>
<dbReference type="PANTHER" id="PTHR11908:SF132">
    <property type="entry name" value="ALDEHYDE OXIDASE 1-RELATED"/>
    <property type="match status" value="1"/>
</dbReference>
<dbReference type="PANTHER" id="PTHR11908">
    <property type="entry name" value="XANTHINE DEHYDROGENASE"/>
    <property type="match status" value="1"/>
</dbReference>
<dbReference type="InterPro" id="IPR016208">
    <property type="entry name" value="Ald_Oxase/xanthine_DH-like"/>
</dbReference>
<gene>
    <name evidence="4" type="ORF">BDK89_3795</name>
</gene>
<dbReference type="Proteomes" id="UP000294558">
    <property type="component" value="Unassembled WGS sequence"/>
</dbReference>
<protein>
    <submittedName>
        <fullName evidence="4">Xanthine dehydrogenase YagR molybdenum-binding subunit</fullName>
    </submittedName>
</protein>
<keyword evidence="1" id="KW-0500">Molybdenum</keyword>
<name>A0A4V3EJR5_9ACTN</name>
<reference evidence="4 5" key="1">
    <citation type="submission" date="2019-03" db="EMBL/GenBank/DDBJ databases">
        <title>Sequencing the genomes of 1000 actinobacteria strains.</title>
        <authorList>
            <person name="Klenk H.-P."/>
        </authorList>
    </citation>
    <scope>NUCLEOTIDE SEQUENCE [LARGE SCALE GENOMIC DNA]</scope>
    <source>
        <strain evidence="4 5">DSM 18936</strain>
    </source>
</reference>